<dbReference type="Gene3D" id="3.40.50.300">
    <property type="entry name" value="P-loop containing nucleotide triphosphate hydrolases"/>
    <property type="match status" value="1"/>
</dbReference>
<keyword evidence="12 14" id="KW-0472">Membrane</keyword>
<dbReference type="InterPro" id="IPR036097">
    <property type="entry name" value="HisK_dim/P_sf"/>
</dbReference>
<dbReference type="InterPro" id="IPR029016">
    <property type="entry name" value="GAF-like_dom_sf"/>
</dbReference>
<dbReference type="InterPro" id="IPR052023">
    <property type="entry name" value="Histidine_kinase_KdpD"/>
</dbReference>
<feature type="transmembrane region" description="Helical" evidence="14">
    <location>
        <begin position="426"/>
        <end position="454"/>
    </location>
</feature>
<evidence type="ECO:0000256" key="8">
    <source>
        <dbReference type="ARBA" id="ARBA00022777"/>
    </source>
</evidence>
<keyword evidence="7" id="KW-0547">Nucleotide-binding</keyword>
<protein>
    <recommendedName>
        <fullName evidence="3">histidine kinase</fullName>
        <ecNumber evidence="3">2.7.13.3</ecNumber>
    </recommendedName>
</protein>
<keyword evidence="9" id="KW-0067">ATP-binding</keyword>
<keyword evidence="5" id="KW-0808">Transferase</keyword>
<keyword evidence="16" id="KW-1185">Reference proteome</keyword>
<dbReference type="AlphaFoldDB" id="A0A240UQ74"/>
<dbReference type="GO" id="GO:0005737">
    <property type="term" value="C:cytoplasm"/>
    <property type="evidence" value="ECO:0007669"/>
    <property type="project" value="UniProtKB-ARBA"/>
</dbReference>
<feature type="compositionally biased region" description="Basic and acidic residues" evidence="13">
    <location>
        <begin position="905"/>
        <end position="915"/>
    </location>
</feature>
<dbReference type="SUPFAM" id="SSF55874">
    <property type="entry name" value="ATPase domain of HSP90 chaperone/DNA topoisomerase II/histidine kinase"/>
    <property type="match status" value="1"/>
</dbReference>
<evidence type="ECO:0000256" key="12">
    <source>
        <dbReference type="ARBA" id="ARBA00023136"/>
    </source>
</evidence>
<evidence type="ECO:0000256" key="9">
    <source>
        <dbReference type="ARBA" id="ARBA00022840"/>
    </source>
</evidence>
<evidence type="ECO:0000313" key="16">
    <source>
        <dbReference type="Proteomes" id="UP000194457"/>
    </source>
</evidence>
<evidence type="ECO:0000256" key="14">
    <source>
        <dbReference type="SAM" id="Phobius"/>
    </source>
</evidence>
<dbReference type="InterPro" id="IPR003852">
    <property type="entry name" value="Sig_transdc_His_kinase_KdpD_N"/>
</dbReference>
<dbReference type="Gene3D" id="1.20.120.620">
    <property type="entry name" value="Backbone structure of the membrane domain of e. Coli histidine kinase receptor kdpd"/>
    <property type="match status" value="1"/>
</dbReference>
<dbReference type="Pfam" id="PF00512">
    <property type="entry name" value="HisKA"/>
    <property type="match status" value="1"/>
</dbReference>
<comment type="catalytic activity">
    <reaction evidence="1">
        <text>ATP + protein L-histidine = ADP + protein N-phospho-L-histidine.</text>
        <dbReference type="EC" id="2.7.13.3"/>
    </reaction>
</comment>
<dbReference type="PROSITE" id="PS50109">
    <property type="entry name" value="HIS_KIN"/>
    <property type="match status" value="1"/>
</dbReference>
<evidence type="ECO:0000256" key="13">
    <source>
        <dbReference type="SAM" id="MobiDB-lite"/>
    </source>
</evidence>
<dbReference type="PRINTS" id="PR00344">
    <property type="entry name" value="BCTRLSENSOR"/>
</dbReference>
<keyword evidence="8 15" id="KW-0418">Kinase</keyword>
<evidence type="ECO:0000256" key="2">
    <source>
        <dbReference type="ARBA" id="ARBA00004141"/>
    </source>
</evidence>
<gene>
    <name evidence="15" type="ORF">B9H00_09105</name>
</gene>
<dbReference type="PANTHER" id="PTHR45569">
    <property type="entry name" value="SENSOR PROTEIN KDPD"/>
    <property type="match status" value="1"/>
</dbReference>
<keyword evidence="6 14" id="KW-0812">Transmembrane</keyword>
<dbReference type="GO" id="GO:0000155">
    <property type="term" value="F:phosphorelay sensor kinase activity"/>
    <property type="evidence" value="ECO:0007669"/>
    <property type="project" value="InterPro"/>
</dbReference>
<evidence type="ECO:0000256" key="4">
    <source>
        <dbReference type="ARBA" id="ARBA00022553"/>
    </source>
</evidence>
<dbReference type="Gene3D" id="3.40.50.12370">
    <property type="match status" value="1"/>
</dbReference>
<dbReference type="InterPro" id="IPR038318">
    <property type="entry name" value="KdpD_sf"/>
</dbReference>
<organism evidence="15 16">
    <name type="scientific">Kushneria marisflavi</name>
    <dbReference type="NCBI Taxonomy" id="157779"/>
    <lineage>
        <taxon>Bacteria</taxon>
        <taxon>Pseudomonadati</taxon>
        <taxon>Pseudomonadota</taxon>
        <taxon>Gammaproteobacteria</taxon>
        <taxon>Oceanospirillales</taxon>
        <taxon>Halomonadaceae</taxon>
        <taxon>Kushneria</taxon>
    </lineage>
</organism>
<evidence type="ECO:0000256" key="7">
    <source>
        <dbReference type="ARBA" id="ARBA00022741"/>
    </source>
</evidence>
<dbReference type="Gene3D" id="3.30.565.10">
    <property type="entry name" value="Histidine kinase-like ATPase, C-terminal domain"/>
    <property type="match status" value="1"/>
</dbReference>
<feature type="transmembrane region" description="Helical" evidence="14">
    <location>
        <begin position="398"/>
        <end position="414"/>
    </location>
</feature>
<dbReference type="FunFam" id="3.40.50.300:FF:000483">
    <property type="entry name" value="Sensor histidine kinase KdpD"/>
    <property type="match status" value="1"/>
</dbReference>
<keyword evidence="10 14" id="KW-1133">Transmembrane helix</keyword>
<dbReference type="EMBL" id="CP021358">
    <property type="protein sequence ID" value="ART63192.1"/>
    <property type="molecule type" value="Genomic_DNA"/>
</dbReference>
<dbReference type="InterPro" id="IPR005467">
    <property type="entry name" value="His_kinase_dom"/>
</dbReference>
<dbReference type="Pfam" id="PF13493">
    <property type="entry name" value="DUF4118"/>
    <property type="match status" value="1"/>
</dbReference>
<dbReference type="RefSeq" id="WP_086900379.1">
    <property type="nucleotide sequence ID" value="NZ_CP021358.1"/>
</dbReference>
<dbReference type="CDD" id="cd00082">
    <property type="entry name" value="HisKA"/>
    <property type="match status" value="1"/>
</dbReference>
<dbReference type="InterPro" id="IPR036890">
    <property type="entry name" value="HATPase_C_sf"/>
</dbReference>
<evidence type="ECO:0000256" key="5">
    <source>
        <dbReference type="ARBA" id="ARBA00022679"/>
    </source>
</evidence>
<evidence type="ECO:0000256" key="11">
    <source>
        <dbReference type="ARBA" id="ARBA00023012"/>
    </source>
</evidence>
<evidence type="ECO:0000256" key="10">
    <source>
        <dbReference type="ARBA" id="ARBA00022989"/>
    </source>
</evidence>
<name>A0A240UQ74_9GAMM</name>
<dbReference type="GO" id="GO:0005886">
    <property type="term" value="C:plasma membrane"/>
    <property type="evidence" value="ECO:0007669"/>
    <property type="project" value="TreeGrafter"/>
</dbReference>
<keyword evidence="4" id="KW-0597">Phosphoprotein</keyword>
<feature type="transmembrane region" description="Helical" evidence="14">
    <location>
        <begin position="474"/>
        <end position="492"/>
    </location>
</feature>
<dbReference type="PANTHER" id="PTHR45569:SF1">
    <property type="entry name" value="SENSOR PROTEIN KDPD"/>
    <property type="match status" value="1"/>
</dbReference>
<dbReference type="Proteomes" id="UP000194457">
    <property type="component" value="Chromosome"/>
</dbReference>
<proteinExistence type="predicted"/>
<dbReference type="InterPro" id="IPR027417">
    <property type="entry name" value="P-loop_NTPase"/>
</dbReference>
<evidence type="ECO:0000256" key="6">
    <source>
        <dbReference type="ARBA" id="ARBA00022692"/>
    </source>
</evidence>
<dbReference type="Pfam" id="PF02702">
    <property type="entry name" value="KdpD"/>
    <property type="match status" value="1"/>
</dbReference>
<dbReference type="SUPFAM" id="SSF52402">
    <property type="entry name" value="Adenine nucleotide alpha hydrolases-like"/>
    <property type="match status" value="1"/>
</dbReference>
<accession>A0A240UQ74</accession>
<evidence type="ECO:0000256" key="3">
    <source>
        <dbReference type="ARBA" id="ARBA00012438"/>
    </source>
</evidence>
<dbReference type="SMART" id="SM00388">
    <property type="entry name" value="HisKA"/>
    <property type="match status" value="1"/>
</dbReference>
<dbReference type="InterPro" id="IPR004358">
    <property type="entry name" value="Sig_transdc_His_kin-like_C"/>
</dbReference>
<dbReference type="Gene3D" id="3.30.450.40">
    <property type="match status" value="1"/>
</dbReference>
<sequence length="915" mass="101049">MTSTIDETSTRPDPDALLTTARREARGGLRIFLGAAPGVGKTFAMLRTAGERLAEGEDIVLGVIESHGREETERLCDGLERLALTTRTHHGQHFREFDLDAALARAPAVVLVDELAHRNIPGGRHARRYQDIEELLDAGIDVWTTLNVQHIESLNDAVARITGIRMRETVPDALIQRARDISLIDLTPDELIQRLRQGRVYVPEQARAALEGFFSVTNLTALRELALQTMAERIDGDVRNVMGARGVAGPWPVRPRILVALSGRAEDATLVRAAHRMAEHRGVRWRAVHIDTGRASPLVRLELERSAQLIERLGGEVVVLPGQHRVAELLDYARHHNMTTLMIGRGRPRGWRFWHRSLGRRLLREARAFDLLIVGDDQRTTRPPRFKRPLSPLQRQEWLHPILIIGASLGLSLLMDQVLALANLSLVFLTGVLVTATVSGTRAAMFSAVLGTLLYNFFFTEPRLSLAMIQRDQLLTVFFFFVVAMIGGQLAGRARRQLIALRASRDQTRRLLQFSRALAAAPDQDSVRATGVTALADWLEVPTVYLARDAGDETLQVLAAHPSGVVLDSVARQAADWTWHHQRPSGHGSQTLSGQRWRFIALIEKSRILGVVGLALGDQRAPPPYDQEVLIDTLVSQLGMALARTRLVSDLGAARLAEENERLRSALLSSVSHDLRTPLASIIGAAGALRSLDDQLSVRDKQELLDGVLSESERLDRYIQNLLDMTRLGHGTLKIERDWVTLADLVNAALARLSTALNDLTLVRDWPEDLPLLYVHPALLEQALVNVIENAIRFSPTDGRIVIRAVYQGDALVIRISDDGPGIPEALREQVFDMFFTGGEGDRGRHGSGLGLAICRGMVGAHGGSINAEANPDGRGTCIVIHLPLVDRHDHATPGPDDVSIDPRSFTDQRQAHER</sequence>
<evidence type="ECO:0000313" key="15">
    <source>
        <dbReference type="EMBL" id="ART63192.1"/>
    </source>
</evidence>
<dbReference type="Pfam" id="PF02518">
    <property type="entry name" value="HATPase_c"/>
    <property type="match status" value="1"/>
</dbReference>
<reference evidence="15 16" key="1">
    <citation type="submission" date="2017-05" db="EMBL/GenBank/DDBJ databases">
        <authorList>
            <person name="Song R."/>
            <person name="Chenine A.L."/>
            <person name="Ruprecht R.M."/>
        </authorList>
    </citation>
    <scope>NUCLEOTIDE SEQUENCE [LARGE SCALE GENOMIC DNA]</scope>
    <source>
        <strain evidence="15">SW32</strain>
    </source>
</reference>
<dbReference type="KEGG" id="kma:B9H00_09105"/>
<dbReference type="GO" id="GO:0005524">
    <property type="term" value="F:ATP binding"/>
    <property type="evidence" value="ECO:0007669"/>
    <property type="project" value="UniProtKB-KW"/>
</dbReference>
<dbReference type="OrthoDB" id="9806130at2"/>
<comment type="subcellular location">
    <subcellularLocation>
        <location evidence="2">Membrane</location>
        <topology evidence="2">Multi-pass membrane protein</topology>
    </subcellularLocation>
</comment>
<dbReference type="CDD" id="cd00075">
    <property type="entry name" value="HATPase"/>
    <property type="match status" value="1"/>
</dbReference>
<dbReference type="EC" id="2.7.13.3" evidence="3"/>
<dbReference type="InterPro" id="IPR003661">
    <property type="entry name" value="HisK_dim/P_dom"/>
</dbReference>
<keyword evidence="11" id="KW-0902">Two-component regulatory system</keyword>
<dbReference type="InterPro" id="IPR003594">
    <property type="entry name" value="HATPase_dom"/>
</dbReference>
<evidence type="ECO:0000256" key="1">
    <source>
        <dbReference type="ARBA" id="ARBA00000085"/>
    </source>
</evidence>
<feature type="region of interest" description="Disordered" evidence="13">
    <location>
        <begin position="891"/>
        <end position="915"/>
    </location>
</feature>
<dbReference type="InterPro" id="IPR025201">
    <property type="entry name" value="KdpD_TM"/>
</dbReference>
<dbReference type="Gene3D" id="1.10.287.130">
    <property type="match status" value="1"/>
</dbReference>
<dbReference type="SUPFAM" id="SSF47384">
    <property type="entry name" value="Homodimeric domain of signal transducing histidine kinase"/>
    <property type="match status" value="1"/>
</dbReference>
<dbReference type="SMART" id="SM00387">
    <property type="entry name" value="HATPase_c"/>
    <property type="match status" value="1"/>
</dbReference>